<dbReference type="Proteomes" id="UP000887013">
    <property type="component" value="Unassembled WGS sequence"/>
</dbReference>
<feature type="compositionally biased region" description="Polar residues" evidence="1">
    <location>
        <begin position="44"/>
        <end position="56"/>
    </location>
</feature>
<protein>
    <submittedName>
        <fullName evidence="2">Uncharacterized protein</fullName>
    </submittedName>
</protein>
<reference evidence="2" key="1">
    <citation type="submission" date="2020-08" db="EMBL/GenBank/DDBJ databases">
        <title>Multicomponent nature underlies the extraordinary mechanical properties of spider dragline silk.</title>
        <authorList>
            <person name="Kono N."/>
            <person name="Nakamura H."/>
            <person name="Mori M."/>
            <person name="Yoshida Y."/>
            <person name="Ohtoshi R."/>
            <person name="Malay A.D."/>
            <person name="Moran D.A.P."/>
            <person name="Tomita M."/>
            <person name="Numata K."/>
            <person name="Arakawa K."/>
        </authorList>
    </citation>
    <scope>NUCLEOTIDE SEQUENCE</scope>
</reference>
<comment type="caution">
    <text evidence="2">The sequence shown here is derived from an EMBL/GenBank/DDBJ whole genome shotgun (WGS) entry which is preliminary data.</text>
</comment>
<gene>
    <name evidence="2" type="ORF">NPIL_527681</name>
</gene>
<proteinExistence type="predicted"/>
<dbReference type="EMBL" id="BMAW01017792">
    <property type="protein sequence ID" value="GFT55573.1"/>
    <property type="molecule type" value="Genomic_DNA"/>
</dbReference>
<evidence type="ECO:0000313" key="2">
    <source>
        <dbReference type="EMBL" id="GFT55573.1"/>
    </source>
</evidence>
<feature type="region of interest" description="Disordered" evidence="1">
    <location>
        <begin position="21"/>
        <end position="56"/>
    </location>
</feature>
<dbReference type="AlphaFoldDB" id="A0A8X6P937"/>
<evidence type="ECO:0000313" key="3">
    <source>
        <dbReference type="Proteomes" id="UP000887013"/>
    </source>
</evidence>
<evidence type="ECO:0000256" key="1">
    <source>
        <dbReference type="SAM" id="MobiDB-lite"/>
    </source>
</evidence>
<sequence length="96" mass="11033">MLRRSGITKYEAMIFFESFSSDGRDTPVESSSPEEMLNDDLPVDSQSDFQNIGNVDSSSDEYMEEQSVLRVYNLRIRFYIVIKKFQGITLNSQFAA</sequence>
<name>A0A8X6P937_NEPPI</name>
<accession>A0A8X6P937</accession>
<organism evidence="2 3">
    <name type="scientific">Nephila pilipes</name>
    <name type="common">Giant wood spider</name>
    <name type="synonym">Nephila maculata</name>
    <dbReference type="NCBI Taxonomy" id="299642"/>
    <lineage>
        <taxon>Eukaryota</taxon>
        <taxon>Metazoa</taxon>
        <taxon>Ecdysozoa</taxon>
        <taxon>Arthropoda</taxon>
        <taxon>Chelicerata</taxon>
        <taxon>Arachnida</taxon>
        <taxon>Araneae</taxon>
        <taxon>Araneomorphae</taxon>
        <taxon>Entelegynae</taxon>
        <taxon>Araneoidea</taxon>
        <taxon>Nephilidae</taxon>
        <taxon>Nephila</taxon>
    </lineage>
</organism>
<keyword evidence="3" id="KW-1185">Reference proteome</keyword>